<accession>A0ABW5JGY6</accession>
<proteinExistence type="predicted"/>
<dbReference type="EMBL" id="JBHULI010000005">
    <property type="protein sequence ID" value="MFD2531605.1"/>
    <property type="molecule type" value="Genomic_DNA"/>
</dbReference>
<dbReference type="RefSeq" id="WP_390298967.1">
    <property type="nucleotide sequence ID" value="NZ_JBHULI010000005.1"/>
</dbReference>
<evidence type="ECO:0000256" key="1">
    <source>
        <dbReference type="SAM" id="SignalP"/>
    </source>
</evidence>
<comment type="caution">
    <text evidence="2">The sequence shown here is derived from an EMBL/GenBank/DDBJ whole genome shotgun (WGS) entry which is preliminary data.</text>
</comment>
<dbReference type="Proteomes" id="UP001597460">
    <property type="component" value="Unassembled WGS sequence"/>
</dbReference>
<evidence type="ECO:0000313" key="2">
    <source>
        <dbReference type="EMBL" id="MFD2531605.1"/>
    </source>
</evidence>
<keyword evidence="3" id="KW-1185">Reference proteome</keyword>
<sequence length="291" mass="32217">MRTFLYSAITLSILMICSISATAQNISIPDTLKGWDQSWVASLNGSQAAYNNWSQGGVSSISGTGSSIFTLYYKQGQFSYGFRTNLKYGQSNSKGQGVRKTDDLISIRNRFNYTFREDGTLSGYATINFRTQFDQGFEYATEDGQPDIQISNFFAPAYLSEGIGIAYDPSAAFTFEAGLGLKQTFVTDDDLATNYGLDAGDNFRSEGGLTTGINFEKEVFENILYASSVETFTNFLIPINETDVFWSNELIGQINSIVSASFQFELRYDNDFSSEIQLKQVLSAGVSVNLY</sequence>
<protein>
    <submittedName>
        <fullName evidence="2">DUF3078 domain-containing protein</fullName>
    </submittedName>
</protein>
<organism evidence="2 3">
    <name type="scientific">Gracilimonas halophila</name>
    <dbReference type="NCBI Taxonomy" id="1834464"/>
    <lineage>
        <taxon>Bacteria</taxon>
        <taxon>Pseudomonadati</taxon>
        <taxon>Balneolota</taxon>
        <taxon>Balneolia</taxon>
        <taxon>Balneolales</taxon>
        <taxon>Balneolaceae</taxon>
        <taxon>Gracilimonas</taxon>
    </lineage>
</organism>
<name>A0ABW5JGY6_9BACT</name>
<gene>
    <name evidence="2" type="ORF">ACFSVN_04015</name>
</gene>
<keyword evidence="1" id="KW-0732">Signal</keyword>
<evidence type="ECO:0000313" key="3">
    <source>
        <dbReference type="Proteomes" id="UP001597460"/>
    </source>
</evidence>
<feature type="signal peptide" evidence="1">
    <location>
        <begin position="1"/>
        <end position="23"/>
    </location>
</feature>
<dbReference type="Pfam" id="PF11276">
    <property type="entry name" value="DUF3078"/>
    <property type="match status" value="1"/>
</dbReference>
<dbReference type="InterPro" id="IPR021428">
    <property type="entry name" value="DUF3078"/>
</dbReference>
<feature type="chain" id="PRO_5046794223" evidence="1">
    <location>
        <begin position="24"/>
        <end position="291"/>
    </location>
</feature>
<reference evidence="3" key="1">
    <citation type="journal article" date="2019" name="Int. J. Syst. Evol. Microbiol.">
        <title>The Global Catalogue of Microorganisms (GCM) 10K type strain sequencing project: providing services to taxonomists for standard genome sequencing and annotation.</title>
        <authorList>
            <consortium name="The Broad Institute Genomics Platform"/>
            <consortium name="The Broad Institute Genome Sequencing Center for Infectious Disease"/>
            <person name="Wu L."/>
            <person name="Ma J."/>
        </authorList>
    </citation>
    <scope>NUCLEOTIDE SEQUENCE [LARGE SCALE GENOMIC DNA]</scope>
    <source>
        <strain evidence="3">KCTC 52042</strain>
    </source>
</reference>